<evidence type="ECO:0000313" key="3">
    <source>
        <dbReference type="Proteomes" id="UP000288812"/>
    </source>
</evidence>
<proteinExistence type="predicted"/>
<evidence type="ECO:0000256" key="1">
    <source>
        <dbReference type="SAM" id="Phobius"/>
    </source>
</evidence>
<accession>A0A437S6A0</accession>
<evidence type="ECO:0008006" key="4">
    <source>
        <dbReference type="Google" id="ProtNLM"/>
    </source>
</evidence>
<dbReference type="AlphaFoldDB" id="A0A437S6A0"/>
<dbReference type="EMBL" id="RLIH01000009">
    <property type="protein sequence ID" value="RVU54507.1"/>
    <property type="molecule type" value="Genomic_DNA"/>
</dbReference>
<reference evidence="2 3" key="1">
    <citation type="submission" date="2018-11" db="EMBL/GenBank/DDBJ databases">
        <title>Genome sequencing and assembly of Anaerosphaera sp. nov., GS7-6-2.</title>
        <authorList>
            <person name="Rettenmaier R."/>
            <person name="Liebl W."/>
            <person name="Zverlov V."/>
        </authorList>
    </citation>
    <scope>NUCLEOTIDE SEQUENCE [LARGE SCALE GENOMIC DNA]</scope>
    <source>
        <strain evidence="2 3">GS7-6-2</strain>
    </source>
</reference>
<dbReference type="OrthoDB" id="2082701at2"/>
<gene>
    <name evidence="2" type="ORF">EF514_07055</name>
</gene>
<evidence type="ECO:0000313" key="2">
    <source>
        <dbReference type="EMBL" id="RVU54507.1"/>
    </source>
</evidence>
<comment type="caution">
    <text evidence="2">The sequence shown here is derived from an EMBL/GenBank/DDBJ whole genome shotgun (WGS) entry which is preliminary data.</text>
</comment>
<name>A0A437S6A0_9FIRM</name>
<organism evidence="2 3">
    <name type="scientific">Anaerosphaera multitolerans</name>
    <dbReference type="NCBI Taxonomy" id="2487351"/>
    <lineage>
        <taxon>Bacteria</taxon>
        <taxon>Bacillati</taxon>
        <taxon>Bacillota</taxon>
        <taxon>Tissierellia</taxon>
        <taxon>Tissierellales</taxon>
        <taxon>Peptoniphilaceae</taxon>
        <taxon>Anaerosphaera</taxon>
    </lineage>
</organism>
<feature type="transmembrane region" description="Helical" evidence="1">
    <location>
        <begin position="6"/>
        <end position="26"/>
    </location>
</feature>
<dbReference type="RefSeq" id="WP_127724729.1">
    <property type="nucleotide sequence ID" value="NZ_RLIH01000009.1"/>
</dbReference>
<sequence>MDNYGLVINGFAFIFLSIYLLIMVIFGEKAAILIRVYSEIPKNARDGYDKKKLIGDYVLNLFISIICVGIGMAVSYFISSKAGVALFIIWLILYLIMNIIYKRNFNKYRFK</sequence>
<keyword evidence="3" id="KW-1185">Reference proteome</keyword>
<protein>
    <recommendedName>
        <fullName evidence="4">DUF3784 domain-containing protein</fullName>
    </recommendedName>
</protein>
<dbReference type="Proteomes" id="UP000288812">
    <property type="component" value="Unassembled WGS sequence"/>
</dbReference>
<keyword evidence="1" id="KW-1133">Transmembrane helix</keyword>
<feature type="transmembrane region" description="Helical" evidence="1">
    <location>
        <begin position="57"/>
        <end position="78"/>
    </location>
</feature>
<feature type="transmembrane region" description="Helical" evidence="1">
    <location>
        <begin position="84"/>
        <end position="101"/>
    </location>
</feature>
<keyword evidence="1" id="KW-0472">Membrane</keyword>
<keyword evidence="1" id="KW-0812">Transmembrane</keyword>